<dbReference type="PANTHER" id="PTHR30126:SF39">
    <property type="entry name" value="HTH-TYPE TRANSCRIPTIONAL REGULATOR CYSL"/>
    <property type="match status" value="1"/>
</dbReference>
<protein>
    <submittedName>
        <fullName evidence="6">Selenium metabolism-associated LysR family transcriptional regulator</fullName>
    </submittedName>
</protein>
<sequence>METGSRRGRVLLNFSHLKVFYTAALKKNFSETAKSLHMSQPSVSLHVRQLEDSLETELFKRTTKQVYLTPAGELLFKSAESILNQVNDIKRDIQHLSGSVHGNLVIGASLTIGEHILPYMFGAFQQAYPQINITLKIYNSEQIIDKLNGGELHIGFIESMIAYPEFLQKAFQSDELIVISKPNYYSGSSLSTNELFSLPFISREVGSGTRQVIEESLRQNQLNPSKLQVVMELESTESIKSAVESGMGISIISKAAVEKELRLGTLEQLYLPELNLKRSLYAIYKKHHFTLAAEAFLEFVTHRPPEAKRSKNALN</sequence>
<keyword evidence="4" id="KW-0804">Transcription</keyword>
<dbReference type="Gene3D" id="1.10.10.10">
    <property type="entry name" value="Winged helix-like DNA-binding domain superfamily/Winged helix DNA-binding domain"/>
    <property type="match status" value="1"/>
</dbReference>
<name>A0ABY8V2Q7_9BACI</name>
<gene>
    <name evidence="6" type="ORF">QNI29_17440</name>
</gene>
<proteinExistence type="inferred from homology"/>
<dbReference type="InterPro" id="IPR047788">
    <property type="entry name" value="LysR-like_Sec_metab"/>
</dbReference>
<dbReference type="Gene3D" id="3.40.190.290">
    <property type="match status" value="1"/>
</dbReference>
<evidence type="ECO:0000313" key="7">
    <source>
        <dbReference type="Proteomes" id="UP001236652"/>
    </source>
</evidence>
<dbReference type="NCBIfam" id="NF040786">
    <property type="entry name" value="LysR_Sec_metab"/>
    <property type="match status" value="1"/>
</dbReference>
<organism evidence="6 7">
    <name type="scientific">Pontibacillus chungwhensis</name>
    <dbReference type="NCBI Taxonomy" id="265426"/>
    <lineage>
        <taxon>Bacteria</taxon>
        <taxon>Bacillati</taxon>
        <taxon>Bacillota</taxon>
        <taxon>Bacilli</taxon>
        <taxon>Bacillales</taxon>
        <taxon>Bacillaceae</taxon>
        <taxon>Pontibacillus</taxon>
    </lineage>
</organism>
<dbReference type="SUPFAM" id="SSF53850">
    <property type="entry name" value="Periplasmic binding protein-like II"/>
    <property type="match status" value="1"/>
</dbReference>
<dbReference type="EMBL" id="CP126446">
    <property type="protein sequence ID" value="WIG00248.1"/>
    <property type="molecule type" value="Genomic_DNA"/>
</dbReference>
<evidence type="ECO:0000256" key="2">
    <source>
        <dbReference type="ARBA" id="ARBA00023015"/>
    </source>
</evidence>
<feature type="domain" description="HTH lysR-type" evidence="5">
    <location>
        <begin position="12"/>
        <end position="69"/>
    </location>
</feature>
<dbReference type="RefSeq" id="WP_231418966.1">
    <property type="nucleotide sequence ID" value="NZ_CP126446.1"/>
</dbReference>
<keyword evidence="3" id="KW-0238">DNA-binding</keyword>
<evidence type="ECO:0000256" key="3">
    <source>
        <dbReference type="ARBA" id="ARBA00023125"/>
    </source>
</evidence>
<dbReference type="PRINTS" id="PR00039">
    <property type="entry name" value="HTHLYSR"/>
</dbReference>
<dbReference type="InterPro" id="IPR000847">
    <property type="entry name" value="LysR_HTH_N"/>
</dbReference>
<accession>A0ABY8V2Q7</accession>
<dbReference type="Proteomes" id="UP001236652">
    <property type="component" value="Chromosome"/>
</dbReference>
<dbReference type="PROSITE" id="PS50931">
    <property type="entry name" value="HTH_LYSR"/>
    <property type="match status" value="1"/>
</dbReference>
<comment type="similarity">
    <text evidence="1">Belongs to the LysR transcriptional regulatory family.</text>
</comment>
<dbReference type="InterPro" id="IPR036388">
    <property type="entry name" value="WH-like_DNA-bd_sf"/>
</dbReference>
<dbReference type="CDD" id="cd08420">
    <property type="entry name" value="PBP2_CysL_like"/>
    <property type="match status" value="1"/>
</dbReference>
<reference evidence="6 7" key="1">
    <citation type="submission" date="2023-05" db="EMBL/GenBank/DDBJ databases">
        <title>Comparative genomics reveals the evidence of polycyclic aromatic hydrocarbons degradation in moderately halophilic genus Pontibacillus.</title>
        <authorList>
            <person name="Yang H."/>
            <person name="Qian Z."/>
        </authorList>
    </citation>
    <scope>NUCLEOTIDE SEQUENCE [LARGE SCALE GENOMIC DNA]</scope>
    <source>
        <strain evidence="7">HN14</strain>
    </source>
</reference>
<dbReference type="InterPro" id="IPR036390">
    <property type="entry name" value="WH_DNA-bd_sf"/>
</dbReference>
<evidence type="ECO:0000259" key="5">
    <source>
        <dbReference type="PROSITE" id="PS50931"/>
    </source>
</evidence>
<dbReference type="PANTHER" id="PTHR30126">
    <property type="entry name" value="HTH-TYPE TRANSCRIPTIONAL REGULATOR"/>
    <property type="match status" value="1"/>
</dbReference>
<dbReference type="InterPro" id="IPR005119">
    <property type="entry name" value="LysR_subst-bd"/>
</dbReference>
<evidence type="ECO:0000313" key="6">
    <source>
        <dbReference type="EMBL" id="WIG00248.1"/>
    </source>
</evidence>
<dbReference type="Pfam" id="PF03466">
    <property type="entry name" value="LysR_substrate"/>
    <property type="match status" value="1"/>
</dbReference>
<dbReference type="Pfam" id="PF00126">
    <property type="entry name" value="HTH_1"/>
    <property type="match status" value="1"/>
</dbReference>
<keyword evidence="2" id="KW-0805">Transcription regulation</keyword>
<keyword evidence="7" id="KW-1185">Reference proteome</keyword>
<evidence type="ECO:0000256" key="1">
    <source>
        <dbReference type="ARBA" id="ARBA00009437"/>
    </source>
</evidence>
<dbReference type="SUPFAM" id="SSF46785">
    <property type="entry name" value="Winged helix' DNA-binding domain"/>
    <property type="match status" value="1"/>
</dbReference>
<evidence type="ECO:0000256" key="4">
    <source>
        <dbReference type="ARBA" id="ARBA00023163"/>
    </source>
</evidence>